<dbReference type="EMBL" id="JAFFTB010000020">
    <property type="protein sequence ID" value="MBM9938860.1"/>
    <property type="molecule type" value="Genomic_DNA"/>
</dbReference>
<evidence type="ECO:0000313" key="3">
    <source>
        <dbReference type="Proteomes" id="UP000749453"/>
    </source>
</evidence>
<dbReference type="Proteomes" id="UP000749453">
    <property type="component" value="Unassembled WGS sequence"/>
</dbReference>
<evidence type="ECO:0000313" key="4">
    <source>
        <dbReference type="Proteomes" id="UP000784064"/>
    </source>
</evidence>
<accession>A0AAW4GCF3</accession>
<dbReference type="RefSeq" id="WP_205406204.1">
    <property type="nucleotide sequence ID" value="NZ_JAFFTA010000003.1"/>
</dbReference>
<dbReference type="Pfam" id="PF13079">
    <property type="entry name" value="DUF3916"/>
    <property type="match status" value="1"/>
</dbReference>
<reference evidence="3" key="1">
    <citation type="submission" date="2021-01" db="EMBL/GenBank/DDBJ databases">
        <title>Stenotrophomonas maltophilia.</title>
        <authorList>
            <person name="Yu Y."/>
        </authorList>
    </citation>
    <scope>NUCLEOTIDE SEQUENCE [LARGE SCALE GENOMIC DNA]</scope>
    <source>
        <strain evidence="3">As-6</strain>
    </source>
</reference>
<protein>
    <submittedName>
        <fullName evidence="1">DUF3916 domain-containing protein</fullName>
    </submittedName>
</protein>
<reference evidence="1" key="2">
    <citation type="submission" date="2021-01" db="EMBL/GenBank/DDBJ databases">
        <authorList>
            <person name="Yu Y."/>
        </authorList>
    </citation>
    <scope>NUCLEOTIDE SEQUENCE</scope>
    <source>
        <strain evidence="1">As-5</strain>
        <strain evidence="2">As-6</strain>
    </source>
</reference>
<gene>
    <name evidence="1" type="ORF">JJW18_03480</name>
    <name evidence="2" type="ORF">JJW19_11990</name>
</gene>
<name>A0AAW4GCF3_9GAMM</name>
<dbReference type="Proteomes" id="UP000784064">
    <property type="component" value="Unassembled WGS sequence"/>
</dbReference>
<dbReference type="EMBL" id="JAFFTA010000003">
    <property type="protein sequence ID" value="MBM9912536.1"/>
    <property type="molecule type" value="Genomic_DNA"/>
</dbReference>
<organism evidence="1 4">
    <name type="scientific">Stenotrophomonas lactitubi</name>
    <dbReference type="NCBI Taxonomy" id="2045214"/>
    <lineage>
        <taxon>Bacteria</taxon>
        <taxon>Pseudomonadati</taxon>
        <taxon>Pseudomonadota</taxon>
        <taxon>Gammaproteobacteria</taxon>
        <taxon>Lysobacterales</taxon>
        <taxon>Lysobacteraceae</taxon>
        <taxon>Stenotrophomonas</taxon>
    </lineage>
</organism>
<evidence type="ECO:0000313" key="1">
    <source>
        <dbReference type="EMBL" id="MBM9912536.1"/>
    </source>
</evidence>
<keyword evidence="3" id="KW-1185">Reference proteome</keyword>
<evidence type="ECO:0000313" key="2">
    <source>
        <dbReference type="EMBL" id="MBM9938860.1"/>
    </source>
</evidence>
<sequence length="188" mass="21198">MRNKKDVITRPGRRGEKKLRDAPRRLRYLQHWADCFSGAFPSPEELGSETRYWNYKVPTRAGLIEGPASTREIQRACAQSLITACANLIQSRPISQTSVRATCCIAWPGMFGSEVCLYLDEDYFQGHVATTSDGQITAITSRSLANEWQLILPEGVQERGVQVSIPPTDHDDGLEQEYWFYGEVADAR</sequence>
<proteinExistence type="predicted"/>
<comment type="caution">
    <text evidence="1">The sequence shown here is derived from an EMBL/GenBank/DDBJ whole genome shotgun (WGS) entry which is preliminary data.</text>
</comment>
<dbReference type="AlphaFoldDB" id="A0AAW4GCF3"/>
<dbReference type="InterPro" id="IPR025075">
    <property type="entry name" value="DUF3916"/>
</dbReference>